<comment type="caution">
    <text evidence="3">The sequence shown here is derived from an EMBL/GenBank/DDBJ whole genome shotgun (WGS) entry which is preliminary data.</text>
</comment>
<feature type="transmembrane region" description="Helical" evidence="2">
    <location>
        <begin position="131"/>
        <end position="152"/>
    </location>
</feature>
<reference evidence="3" key="1">
    <citation type="submission" date="2020-06" db="EMBL/GenBank/DDBJ databases">
        <authorList>
            <consortium name="Plant Systems Biology data submission"/>
        </authorList>
    </citation>
    <scope>NUCLEOTIDE SEQUENCE</scope>
    <source>
        <strain evidence="3">D6</strain>
    </source>
</reference>
<keyword evidence="2" id="KW-1133">Transmembrane helix</keyword>
<evidence type="ECO:0000313" key="4">
    <source>
        <dbReference type="Proteomes" id="UP001153069"/>
    </source>
</evidence>
<dbReference type="EMBL" id="CAICTM010000146">
    <property type="protein sequence ID" value="CAB9502827.1"/>
    <property type="molecule type" value="Genomic_DNA"/>
</dbReference>
<feature type="transmembrane region" description="Helical" evidence="2">
    <location>
        <begin position="158"/>
        <end position="183"/>
    </location>
</feature>
<feature type="transmembrane region" description="Helical" evidence="2">
    <location>
        <begin position="253"/>
        <end position="273"/>
    </location>
</feature>
<dbReference type="AlphaFoldDB" id="A0A9N8H7R0"/>
<evidence type="ECO:0000313" key="3">
    <source>
        <dbReference type="EMBL" id="CAB9502827.1"/>
    </source>
</evidence>
<feature type="transmembrane region" description="Helical" evidence="2">
    <location>
        <begin position="382"/>
        <end position="400"/>
    </location>
</feature>
<keyword evidence="2" id="KW-0812">Transmembrane</keyword>
<feature type="region of interest" description="Disordered" evidence="1">
    <location>
        <begin position="19"/>
        <end position="38"/>
    </location>
</feature>
<proteinExistence type="predicted"/>
<evidence type="ECO:0000256" key="1">
    <source>
        <dbReference type="SAM" id="MobiDB-lite"/>
    </source>
</evidence>
<sequence>MCKSDNGNGTSAVVLQRQQVEETEKQSSTTSETKSNTSNGYVIKEQTIGEKLFQAKEDRMYFHKILGFSALASYAYRFINLGPQDGNFNGITPLIFVVHHASLNLSSFVFDIPQRRIRGGFRIWPEYRIHSMVFTFRNLACMLRLWMLLNIVNKDDDTVWYSVLNGGLVNWAIVIATCAAADYGSSLSAQYKSNTVRGTDYFDPYANWFASEMQFQLTAMCLAGGYQRYSLHLVGAFIIQFNSFLMTMRRKNLFSHLTLTTTYGVMLLASMFVGLYEDYFTNDHVTIAATFANLGIILRMGMGVDKYIVWTVVAAGMHAANTLLPPFMDGLPRDPSFYWTIAFWVTKFTCYAFGVRKRSLILKKKKELAESKDKGSTTFNKAGYEVVAAGFVVLSALATYDMLDIFEVI</sequence>
<feature type="transmembrane region" description="Helical" evidence="2">
    <location>
        <begin position="336"/>
        <end position="355"/>
    </location>
</feature>
<protein>
    <submittedName>
        <fullName evidence="3">Uncharacterized protein</fullName>
    </submittedName>
</protein>
<feature type="compositionally biased region" description="Low complexity" evidence="1">
    <location>
        <begin position="26"/>
        <end position="38"/>
    </location>
</feature>
<feature type="transmembrane region" description="Helical" evidence="2">
    <location>
        <begin position="61"/>
        <end position="79"/>
    </location>
</feature>
<keyword evidence="4" id="KW-1185">Reference proteome</keyword>
<gene>
    <name evidence="3" type="ORF">SEMRO_147_G067960.1</name>
</gene>
<evidence type="ECO:0000256" key="2">
    <source>
        <dbReference type="SAM" id="Phobius"/>
    </source>
</evidence>
<feature type="transmembrane region" description="Helical" evidence="2">
    <location>
        <begin position="279"/>
        <end position="298"/>
    </location>
</feature>
<dbReference type="Proteomes" id="UP001153069">
    <property type="component" value="Unassembled WGS sequence"/>
</dbReference>
<keyword evidence="2" id="KW-0472">Membrane</keyword>
<feature type="transmembrane region" description="Helical" evidence="2">
    <location>
        <begin position="307"/>
        <end position="324"/>
    </location>
</feature>
<name>A0A9N8H7R0_9STRA</name>
<accession>A0A9N8H7R0</accession>
<feature type="transmembrane region" description="Helical" evidence="2">
    <location>
        <begin position="91"/>
        <end position="110"/>
    </location>
</feature>
<organism evidence="3 4">
    <name type="scientific">Seminavis robusta</name>
    <dbReference type="NCBI Taxonomy" id="568900"/>
    <lineage>
        <taxon>Eukaryota</taxon>
        <taxon>Sar</taxon>
        <taxon>Stramenopiles</taxon>
        <taxon>Ochrophyta</taxon>
        <taxon>Bacillariophyta</taxon>
        <taxon>Bacillariophyceae</taxon>
        <taxon>Bacillariophycidae</taxon>
        <taxon>Naviculales</taxon>
        <taxon>Naviculaceae</taxon>
        <taxon>Seminavis</taxon>
    </lineage>
</organism>